<dbReference type="InterPro" id="IPR036390">
    <property type="entry name" value="WH_DNA-bd_sf"/>
</dbReference>
<protein>
    <recommendedName>
        <fullName evidence="10">E3 ubiquitin-protein ligase</fullName>
        <ecNumber evidence="10">2.3.2.27</ecNumber>
    </recommendedName>
</protein>
<evidence type="ECO:0000256" key="2">
    <source>
        <dbReference type="ARBA" id="ARBA00004906"/>
    </source>
</evidence>
<evidence type="ECO:0000313" key="13">
    <source>
        <dbReference type="EMBL" id="KAH8387185.1"/>
    </source>
</evidence>
<feature type="region of interest" description="Disordered" evidence="11">
    <location>
        <begin position="1022"/>
        <end position="1072"/>
    </location>
</feature>
<feature type="domain" description="UBR-type" evidence="12">
    <location>
        <begin position="103"/>
        <end position="174"/>
    </location>
</feature>
<dbReference type="InterPro" id="IPR014719">
    <property type="entry name" value="Ribosomal_bL12_C/ClpS-like"/>
</dbReference>
<name>A0AAD4KCZ0_9MUSC</name>
<dbReference type="SUPFAM" id="SSF46785">
    <property type="entry name" value="Winged helix' DNA-binding domain"/>
    <property type="match status" value="1"/>
</dbReference>
<organism evidence="13 14">
    <name type="scientific">Drosophila rubida</name>
    <dbReference type="NCBI Taxonomy" id="30044"/>
    <lineage>
        <taxon>Eukaryota</taxon>
        <taxon>Metazoa</taxon>
        <taxon>Ecdysozoa</taxon>
        <taxon>Arthropoda</taxon>
        <taxon>Hexapoda</taxon>
        <taxon>Insecta</taxon>
        <taxon>Pterygota</taxon>
        <taxon>Neoptera</taxon>
        <taxon>Endopterygota</taxon>
        <taxon>Diptera</taxon>
        <taxon>Brachycera</taxon>
        <taxon>Muscomorpha</taxon>
        <taxon>Ephydroidea</taxon>
        <taxon>Drosophilidae</taxon>
        <taxon>Drosophila</taxon>
    </lineage>
</organism>
<evidence type="ECO:0000313" key="14">
    <source>
        <dbReference type="Proteomes" id="UP001200034"/>
    </source>
</evidence>
<feature type="zinc finger region" description="UBR-type" evidence="9">
    <location>
        <begin position="103"/>
        <end position="174"/>
    </location>
</feature>
<evidence type="ECO:0000256" key="3">
    <source>
        <dbReference type="ARBA" id="ARBA00022679"/>
    </source>
</evidence>
<evidence type="ECO:0000256" key="10">
    <source>
        <dbReference type="RuleBase" id="RU366018"/>
    </source>
</evidence>
<evidence type="ECO:0000256" key="8">
    <source>
        <dbReference type="ARBA" id="ARBA00046341"/>
    </source>
</evidence>
<comment type="pathway">
    <text evidence="2 10">Protein modification; protein ubiquitination.</text>
</comment>
<comment type="catalytic activity">
    <reaction evidence="1 10">
        <text>S-ubiquitinyl-[E2 ubiquitin-conjugating enzyme]-L-cysteine + [acceptor protein]-L-lysine = [E2 ubiquitin-conjugating enzyme]-L-cysteine + N(6)-ubiquitinyl-[acceptor protein]-L-lysine.</text>
        <dbReference type="EC" id="2.3.2.27"/>
    </reaction>
</comment>
<evidence type="ECO:0000256" key="9">
    <source>
        <dbReference type="PROSITE-ProRule" id="PRU00508"/>
    </source>
</evidence>
<dbReference type="CDD" id="cd16482">
    <property type="entry name" value="RING-H2_UBR1-like"/>
    <property type="match status" value="1"/>
</dbReference>
<proteinExistence type="inferred from homology"/>
<dbReference type="CDD" id="cd19672">
    <property type="entry name" value="UBR-box_UBR1_like"/>
    <property type="match status" value="1"/>
</dbReference>
<dbReference type="Pfam" id="PF02617">
    <property type="entry name" value="ClpS"/>
    <property type="match status" value="1"/>
</dbReference>
<evidence type="ECO:0000259" key="12">
    <source>
        <dbReference type="PROSITE" id="PS51157"/>
    </source>
</evidence>
<keyword evidence="6 10" id="KW-0833">Ubl conjugation pathway</keyword>
<dbReference type="GO" id="GO:0016567">
    <property type="term" value="P:protein ubiquitination"/>
    <property type="evidence" value="ECO:0007669"/>
    <property type="project" value="UniProtKB-UniRule"/>
</dbReference>
<dbReference type="SMART" id="SM00396">
    <property type="entry name" value="ZnF_UBR1"/>
    <property type="match status" value="1"/>
</dbReference>
<comment type="caution">
    <text evidence="13">The sequence shown here is derived from an EMBL/GenBank/DDBJ whole genome shotgun (WGS) entry which is preliminary data.</text>
</comment>
<dbReference type="PANTHER" id="PTHR21497">
    <property type="entry name" value="UBIQUITIN LIGASE E3 ALPHA-RELATED"/>
    <property type="match status" value="1"/>
</dbReference>
<comment type="similarity">
    <text evidence="8 10">Belongs to the E3 ubiquitin-protein ligase UBR1-like family.</text>
</comment>
<dbReference type="Pfam" id="PF18995">
    <property type="entry name" value="PRT6_C"/>
    <property type="match status" value="1"/>
</dbReference>
<keyword evidence="3 10" id="KW-0808">Transferase</keyword>
<comment type="function">
    <text evidence="10">Ubiquitin ligase protein which is a component of the N-end rule pathway. Recognizes and binds to proteins bearing specific N-terminal residues that are destabilizing according to the N-end rule, leading to their ubiquitination and subsequent degradation.</text>
</comment>
<dbReference type="InterPro" id="IPR042065">
    <property type="entry name" value="E3_ELL-like"/>
</dbReference>
<dbReference type="GO" id="GO:0071596">
    <property type="term" value="P:ubiquitin-dependent protein catabolic process via the N-end rule pathway"/>
    <property type="evidence" value="ECO:0007669"/>
    <property type="project" value="UniProtKB-UniRule"/>
</dbReference>
<evidence type="ECO:0000256" key="7">
    <source>
        <dbReference type="ARBA" id="ARBA00022833"/>
    </source>
</evidence>
<keyword evidence="5 10" id="KW-0863">Zinc-finger</keyword>
<dbReference type="GO" id="GO:0005737">
    <property type="term" value="C:cytoplasm"/>
    <property type="evidence" value="ECO:0007669"/>
    <property type="project" value="TreeGrafter"/>
</dbReference>
<feature type="region of interest" description="Disordered" evidence="11">
    <location>
        <begin position="1101"/>
        <end position="1120"/>
    </location>
</feature>
<dbReference type="GO" id="GO:0000151">
    <property type="term" value="C:ubiquitin ligase complex"/>
    <property type="evidence" value="ECO:0007669"/>
    <property type="project" value="TreeGrafter"/>
</dbReference>
<dbReference type="Pfam" id="PF22960">
    <property type="entry name" value="WHD_UBR1"/>
    <property type="match status" value="1"/>
</dbReference>
<dbReference type="SUPFAM" id="SSF54736">
    <property type="entry name" value="ClpS-like"/>
    <property type="match status" value="1"/>
</dbReference>
<feature type="region of interest" description="Disordered" evidence="11">
    <location>
        <begin position="1"/>
        <end position="21"/>
    </location>
</feature>
<dbReference type="InterPro" id="IPR039164">
    <property type="entry name" value="UBR1-like"/>
</dbReference>
<dbReference type="EC" id="2.3.2.27" evidence="10"/>
<dbReference type="FunFam" id="2.10.110.30:FF:000001">
    <property type="entry name" value="E3 ubiquitin-protein ligase UBR2 isoform 1"/>
    <property type="match status" value="1"/>
</dbReference>
<dbReference type="Gene3D" id="3.30.1390.10">
    <property type="match status" value="1"/>
</dbReference>
<dbReference type="PROSITE" id="PS51157">
    <property type="entry name" value="ZF_UBR"/>
    <property type="match status" value="1"/>
</dbReference>
<keyword evidence="14" id="KW-1185">Reference proteome</keyword>
<dbReference type="Proteomes" id="UP001200034">
    <property type="component" value="Unassembled WGS sequence"/>
</dbReference>
<dbReference type="FunFam" id="1.10.10.2670:FF:000007">
    <property type="entry name" value="E3 ubiquitin-protein ligase UBR1"/>
    <property type="match status" value="1"/>
</dbReference>
<dbReference type="InterPro" id="IPR044046">
    <property type="entry name" value="E3_ligase_UBR-like_C"/>
</dbReference>
<dbReference type="GO" id="GO:0008270">
    <property type="term" value="F:zinc ion binding"/>
    <property type="evidence" value="ECO:0007669"/>
    <property type="project" value="UniProtKB-UniRule"/>
</dbReference>
<keyword evidence="7 10" id="KW-0862">Zinc</keyword>
<evidence type="ECO:0000256" key="4">
    <source>
        <dbReference type="ARBA" id="ARBA00022723"/>
    </source>
</evidence>
<evidence type="ECO:0000256" key="5">
    <source>
        <dbReference type="ARBA" id="ARBA00022771"/>
    </source>
</evidence>
<accession>A0AAD4KCZ0</accession>
<feature type="compositionally biased region" description="Low complexity" evidence="11">
    <location>
        <begin position="1026"/>
        <end position="1044"/>
    </location>
</feature>
<dbReference type="InterPro" id="IPR003769">
    <property type="entry name" value="ClpS_core"/>
</dbReference>
<dbReference type="Pfam" id="PF02207">
    <property type="entry name" value="zf-UBR"/>
    <property type="match status" value="1"/>
</dbReference>
<dbReference type="InterPro" id="IPR055194">
    <property type="entry name" value="UBR1-like_WH"/>
</dbReference>
<feature type="compositionally biased region" description="Polar residues" evidence="11">
    <location>
        <begin position="1045"/>
        <end position="1059"/>
    </location>
</feature>
<dbReference type="InterPro" id="IPR003126">
    <property type="entry name" value="Znf_UBR"/>
</dbReference>
<gene>
    <name evidence="13" type="ORF">KR093_005434</name>
</gene>
<dbReference type="Gene3D" id="1.10.10.2670">
    <property type="entry name" value="E3 ubiquitin-protein ligase"/>
    <property type="match status" value="1"/>
</dbReference>
<dbReference type="GO" id="GO:0061630">
    <property type="term" value="F:ubiquitin protein ligase activity"/>
    <property type="evidence" value="ECO:0007669"/>
    <property type="project" value="UniProtKB-UniRule"/>
</dbReference>
<sequence>MDRYDMDDVVVAPPPEHDDGSYPLKEWRLKHQAGTLTRNDLIDYFKKASPKYFEYQNDMETVKCMFKESLAKEEIIDVMVEFMLGDNPVSALEKLQLEGNTATVCGKVFKNGEPTYSCRECGVDPTCVLCVNCFKRSAHRFHKYKMSSSGGGGCCDCGDDEAWKRDQYCELHLANRKNPLESKIITNAVLERAEVCFSAILSFCVNYLQIEPNASLQCLDGELDGQNFCTVLYNDESHTFDQVIQTLTKIAKCRHKDAMEIVAAIDREGRAVVKCDTFSKCNQLKEAIENQTITPSGLLTNARHSQSLRTSVLNINSVACQQFALQLLSWFQEFLVRHYLFRKRFAQLVQQKNESFCIRLILEYDVKLWKTARTCWHRLLISGMLMEYENKMVLAQEFSRRYATIVEDFISDDHDHSFSIVSLSVQLFTVPSIAHHLIAQESILYKLLHTFYHVAIEKFIHNRRLHFSKNIASMAFFKRANYILYDLRYLLSLKPEVLSNKLRNGFLEGCKALMPVLNVMQGMESITRQMGQHMDYEPEWECAFNLHIKLASTISQVIEWAASDVTLLRKLYKKTVQALVSNNFIVGSEKVEPKSVAGHVADCLIYDVSSRPVSIHLPLSRFYAGIYLHLGAHDMTYDSLQAETEALNIKLTPREIIEPVLCTQAMIAQVAAGMWRRNGYSLLHQLYFYRNVRCRVEMLDRDIVCLQIGASLMESNAFLIHMLNKFNMIAWAQPNYEAELAQSTVDDEFMRQLSMTDEFLELLIVIIGERWIPGVSLVTEEDRLRKEIIQLLCTKSHSHSELSRALPDGNGGSNDSIIEDVINTVAVFKKPVGAESKGVYELKEHLYDDFNVYFYHYTKEDKSKAEELQRERRKSKKELVCCPPPMLPQLTPAFKSMANILQCNVFLSITTMVMDRALDARSRSFTESHLQKVLHLLGFAIQEELSEYYPFLSFYERSQNYGVLDKLEELARCPRVSSTASTRPLPAAVVLMFMPQTFQLEAHRDFVLWTIKRFKDLQARQAPSVSASSTAASTSAGTSAGTSAETQQSDDQPLTSEQQARLEKEARSRMAAERRAKIMAQMQNAQKSFMKSNAEMFASTNEEDAATSGSGMQKPGGESAMEWEDIPDPLEELGAAALPVESSKTIACLGAQRSLYEAGDNRFKCILCFEDCCVSSSGPPLVSSAFLQTSRVINATPVTCSVGGLKSALHVSCCGHVMHYNCWKEYYSSEETKELRRPQRNRVSLTQAQNVEFHCPYCRTLSNTVLPVSEALAKFSPPAAGAGVADSVLPLDCYVEIMRTLASELANIGSASRSSYPSCSDILRKSNIIGDLLQFERSAQIVDKPTLHANWTEVMASFHKAMRNAMQSQLQGQAGKDSPNPADVELDTVSLLWSTCSYTLQSLETYLYAIQKPLKAELPMRDQSCASNLVRACALYSSWLTVPQLRSQSKQAAQLLDTFFNQKGRSVLEWDCIYMLVQLNFMVPNLLVCGDAKKAIIPSGSMFDFYTLQTCFLASITKAVICFDYEKELAKHNANAEADAEAEDLLQQSTSTATPAPTMQQYVEQLPAKIKHNLAIFYMKNNMAERVRQFERHGRQREEYEEMELEMSEDGGATTATALAGDCTVKQLAMLLEYVMRQQSSFLRCACLFYRCMTDVDFPDTFPTDQPDRFDLMCQYLGLSPQLGVYFDMESVYATMMQSFASHTYIRTELFERCLSKRQGHSTSSSASASSEAIALVPCQRPLPRLVTLYEDYSDLINSVSDIFCPNNEREEMKTPTMCLICGTILCGHSYCCQPELGKMNVGACTHHAHDCGAEVGIFLRIRDCQVVYLGRGKGCFVQPPYLDEYGETDQGLRRGNPLRLCKAAYDRIFLQWLGHNLHEEIARLNENASVAVTQWHHM</sequence>
<dbReference type="Gene3D" id="2.10.110.30">
    <property type="match status" value="1"/>
</dbReference>
<evidence type="ECO:0000256" key="6">
    <source>
        <dbReference type="ARBA" id="ARBA00022786"/>
    </source>
</evidence>
<reference evidence="13" key="1">
    <citation type="journal article" date="2021" name="Mol. Ecol. Resour.">
        <title>Phylogenomic analyses of the genus Drosophila reveals genomic signals of climate adaptation.</title>
        <authorList>
            <person name="Li F."/>
            <person name="Rane R.V."/>
            <person name="Luria V."/>
            <person name="Xiong Z."/>
            <person name="Chen J."/>
            <person name="Li Z."/>
            <person name="Catullo R.A."/>
            <person name="Griffin P.C."/>
            <person name="Schiffer M."/>
            <person name="Pearce S."/>
            <person name="Lee S.F."/>
            <person name="McElroy K."/>
            <person name="Stocker A."/>
            <person name="Shirriffs J."/>
            <person name="Cockerell F."/>
            <person name="Coppin C."/>
            <person name="Sgro C.M."/>
            <person name="Karger A."/>
            <person name="Cain J.W."/>
            <person name="Weber J.A."/>
            <person name="Santpere G."/>
            <person name="Kirschner M.W."/>
            <person name="Hoffmann A.A."/>
            <person name="Oakeshott J.G."/>
            <person name="Zhang G."/>
        </authorList>
    </citation>
    <scope>NUCLEOTIDE SEQUENCE</scope>
    <source>
        <strain evidence="13">BGI-SZ-2011g</strain>
    </source>
</reference>
<evidence type="ECO:0000256" key="11">
    <source>
        <dbReference type="SAM" id="MobiDB-lite"/>
    </source>
</evidence>
<keyword evidence="4 10" id="KW-0479">Metal-binding</keyword>
<dbReference type="EMBL" id="JAJJHW010000095">
    <property type="protein sequence ID" value="KAH8387185.1"/>
    <property type="molecule type" value="Genomic_DNA"/>
</dbReference>
<evidence type="ECO:0000256" key="1">
    <source>
        <dbReference type="ARBA" id="ARBA00000900"/>
    </source>
</evidence>
<feature type="compositionally biased region" description="Basic and acidic residues" evidence="11">
    <location>
        <begin position="1060"/>
        <end position="1072"/>
    </location>
</feature>
<dbReference type="PANTHER" id="PTHR21497:SF24">
    <property type="entry name" value="E3 UBIQUITIN-PROTEIN LIGASE UBR1"/>
    <property type="match status" value="1"/>
</dbReference>